<evidence type="ECO:0000256" key="4">
    <source>
        <dbReference type="ARBA" id="ARBA00022807"/>
    </source>
</evidence>
<dbReference type="GO" id="GO:0008234">
    <property type="term" value="F:cysteine-type peptidase activity"/>
    <property type="evidence" value="ECO:0007669"/>
    <property type="project" value="UniProtKB-KW"/>
</dbReference>
<evidence type="ECO:0000259" key="5">
    <source>
        <dbReference type="PROSITE" id="PS51935"/>
    </source>
</evidence>
<reference evidence="6" key="1">
    <citation type="submission" date="2018-05" db="EMBL/GenBank/DDBJ databases">
        <authorList>
            <person name="Lanie J.A."/>
            <person name="Ng W.-L."/>
            <person name="Kazmierczak K.M."/>
            <person name="Andrzejewski T.M."/>
            <person name="Davidsen T.M."/>
            <person name="Wayne K.J."/>
            <person name="Tettelin H."/>
            <person name="Glass J.I."/>
            <person name="Rusch D."/>
            <person name="Podicherti R."/>
            <person name="Tsui H.-C.T."/>
            <person name="Winkler M.E."/>
        </authorList>
    </citation>
    <scope>NUCLEOTIDE SEQUENCE</scope>
</reference>
<keyword evidence="4" id="KW-0788">Thiol protease</keyword>
<dbReference type="GO" id="GO:0006508">
    <property type="term" value="P:proteolysis"/>
    <property type="evidence" value="ECO:0007669"/>
    <property type="project" value="UniProtKB-KW"/>
</dbReference>
<proteinExistence type="inferred from homology"/>
<gene>
    <name evidence="6" type="ORF">METZ01_LOCUS69015</name>
</gene>
<dbReference type="SUPFAM" id="SSF54001">
    <property type="entry name" value="Cysteine proteinases"/>
    <property type="match status" value="1"/>
</dbReference>
<evidence type="ECO:0000256" key="2">
    <source>
        <dbReference type="ARBA" id="ARBA00022670"/>
    </source>
</evidence>
<dbReference type="Gene3D" id="3.90.1720.10">
    <property type="entry name" value="endopeptidase domain like (from Nostoc punctiforme)"/>
    <property type="match status" value="1"/>
</dbReference>
<name>A0A381TKW7_9ZZZZ</name>
<dbReference type="Gene3D" id="2.30.30.40">
    <property type="entry name" value="SH3 Domains"/>
    <property type="match status" value="1"/>
</dbReference>
<evidence type="ECO:0000256" key="1">
    <source>
        <dbReference type="ARBA" id="ARBA00007074"/>
    </source>
</evidence>
<dbReference type="PANTHER" id="PTHR47053">
    <property type="entry name" value="MUREIN DD-ENDOPEPTIDASE MEPH-RELATED"/>
    <property type="match status" value="1"/>
</dbReference>
<dbReference type="Pfam" id="PF00877">
    <property type="entry name" value="NLPC_P60"/>
    <property type="match status" value="1"/>
</dbReference>
<dbReference type="Pfam" id="PF18348">
    <property type="entry name" value="SH3_16"/>
    <property type="match status" value="1"/>
</dbReference>
<keyword evidence="3" id="KW-0378">Hydrolase</keyword>
<dbReference type="InterPro" id="IPR051202">
    <property type="entry name" value="Peptidase_C40"/>
</dbReference>
<comment type="similarity">
    <text evidence="1">Belongs to the peptidase C40 family.</text>
</comment>
<dbReference type="PANTHER" id="PTHR47053:SF1">
    <property type="entry name" value="MUREIN DD-ENDOPEPTIDASE MEPH-RELATED"/>
    <property type="match status" value="1"/>
</dbReference>
<dbReference type="InterPro" id="IPR000064">
    <property type="entry name" value="NLP_P60_dom"/>
</dbReference>
<keyword evidence="2" id="KW-0645">Protease</keyword>
<accession>A0A381TKW7</accession>
<protein>
    <recommendedName>
        <fullName evidence="5">NlpC/P60 domain-containing protein</fullName>
    </recommendedName>
</protein>
<dbReference type="EMBL" id="UINC01004690">
    <property type="protein sequence ID" value="SVA16161.1"/>
    <property type="molecule type" value="Genomic_DNA"/>
</dbReference>
<evidence type="ECO:0000256" key="3">
    <source>
        <dbReference type="ARBA" id="ARBA00022801"/>
    </source>
</evidence>
<dbReference type="InterPro" id="IPR038765">
    <property type="entry name" value="Papain-like_cys_pep_sf"/>
</dbReference>
<sequence length="260" mass="29365">MSLFTINTSVADVYREPDFNSTMVTQALLGESCEVLNQHENWVLIRQWDGYEGWVNHFFGVHSEEPYMSSHVCYSLSTPLLDEPDGEILRKICFNCSLKAESTENGYRVILPDGMNAWTNSELYSAPDPATRENILQSAFRFLGTPYQWGGKTPGGMDCSGFVQTVFKSAGVNLPRDAHQQEEFLKNAQVELEEAGWGDLLFFSEKGRVIHVAICTGEMEFINARGWVRKESLEENAHNFNKKLKNLFSSAVSMKDLLIA</sequence>
<feature type="domain" description="NlpC/P60" evidence="5">
    <location>
        <begin position="129"/>
        <end position="255"/>
    </location>
</feature>
<dbReference type="PROSITE" id="PS51935">
    <property type="entry name" value="NLPC_P60"/>
    <property type="match status" value="1"/>
</dbReference>
<dbReference type="InterPro" id="IPR041382">
    <property type="entry name" value="SH3_16"/>
</dbReference>
<evidence type="ECO:0000313" key="6">
    <source>
        <dbReference type="EMBL" id="SVA16161.1"/>
    </source>
</evidence>
<organism evidence="6">
    <name type="scientific">marine metagenome</name>
    <dbReference type="NCBI Taxonomy" id="408172"/>
    <lineage>
        <taxon>unclassified sequences</taxon>
        <taxon>metagenomes</taxon>
        <taxon>ecological metagenomes</taxon>
    </lineage>
</organism>
<dbReference type="AlphaFoldDB" id="A0A381TKW7"/>